<accession>A0A1Q4V2Z5</accession>
<organism evidence="1 2">
    <name type="scientific">Streptomyces uncialis</name>
    <dbReference type="NCBI Taxonomy" id="1048205"/>
    <lineage>
        <taxon>Bacteria</taxon>
        <taxon>Bacillati</taxon>
        <taxon>Actinomycetota</taxon>
        <taxon>Actinomycetes</taxon>
        <taxon>Kitasatosporales</taxon>
        <taxon>Streptomycetaceae</taxon>
        <taxon>Streptomyces</taxon>
    </lineage>
</organism>
<gene>
    <name evidence="1" type="ORF">AB852_27645</name>
</gene>
<keyword evidence="2" id="KW-1185">Reference proteome</keyword>
<dbReference type="InterPro" id="IPR010982">
    <property type="entry name" value="Lambda_DNA-bd_dom_sf"/>
</dbReference>
<dbReference type="EMBL" id="LFBV01000008">
    <property type="protein sequence ID" value="OKH92099.1"/>
    <property type="molecule type" value="Genomic_DNA"/>
</dbReference>
<dbReference type="STRING" id="1048205.AB852_27645"/>
<sequence>MDAGAQGAVVAGVNEKLRAARLDRGWLSQEQAAEGISAAGRLALDDPHFAVSERTYRRWESGTPGWPRPDTAAALRTAFGLNPEHLGFTPPPGHPASLNVSEDPMDRRSFLATGSLAALAVIDSADVTPRHIDPQLVPYFYQQLNGHYAADMMLGPRDLIGTVTEQYRLISGLARAAGGPVREELIRVGATYAELAGWLHQDAGQWDTSAYWHGIAQTDAQMIGDVDLVAYTLSNAAHLRSDLGDGRAAVELCQLGLGHDGLSDRIRVNLMQQQAHGHSLLGPGSRAEVDSLLDAASRVVEGVDPEIPWGTAARRNAYFFEVQRATCYGRMGLHREAQDIWSVINTGMPPAARRDTGVYLARQATAYAALGEPERAVDLARTSAQVAAETRSARHLKELDVLRKGMRRWTKDPVGRRFEEALRPITV</sequence>
<dbReference type="Gene3D" id="1.10.260.40">
    <property type="entry name" value="lambda repressor-like DNA-binding domains"/>
    <property type="match status" value="1"/>
</dbReference>
<evidence type="ECO:0000313" key="2">
    <source>
        <dbReference type="Proteomes" id="UP000186455"/>
    </source>
</evidence>
<proteinExistence type="predicted"/>
<comment type="caution">
    <text evidence="1">The sequence shown here is derived from an EMBL/GenBank/DDBJ whole genome shotgun (WGS) entry which is preliminary data.</text>
</comment>
<name>A0A1Q4V2Z5_9ACTN</name>
<evidence type="ECO:0000313" key="1">
    <source>
        <dbReference type="EMBL" id="OKH92099.1"/>
    </source>
</evidence>
<dbReference type="GO" id="GO:0003677">
    <property type="term" value="F:DNA binding"/>
    <property type="evidence" value="ECO:0007669"/>
    <property type="project" value="InterPro"/>
</dbReference>
<protein>
    <recommendedName>
        <fullName evidence="3">Twin-arginine translocation pathway signal</fullName>
    </recommendedName>
</protein>
<evidence type="ECO:0008006" key="3">
    <source>
        <dbReference type="Google" id="ProtNLM"/>
    </source>
</evidence>
<dbReference type="Proteomes" id="UP000186455">
    <property type="component" value="Unassembled WGS sequence"/>
</dbReference>
<reference evidence="1 2" key="1">
    <citation type="submission" date="2015-06" db="EMBL/GenBank/DDBJ databases">
        <title>Cloning and characterization of the uncialamcin biosynthetic gene cluster.</title>
        <authorList>
            <person name="Yan X."/>
            <person name="Huang T."/>
            <person name="Ge H."/>
            <person name="Shen B."/>
        </authorList>
    </citation>
    <scope>NUCLEOTIDE SEQUENCE [LARGE SCALE GENOMIC DNA]</scope>
    <source>
        <strain evidence="1 2">DCA2648</strain>
    </source>
</reference>
<dbReference type="AlphaFoldDB" id="A0A1Q4V2Z5"/>